<dbReference type="STRING" id="128403.WA1_22920"/>
<dbReference type="RefSeq" id="WP_017744358.1">
    <property type="nucleotide sequence ID" value="NZ_KQ976354.1"/>
</dbReference>
<proteinExistence type="predicted"/>
<dbReference type="Proteomes" id="UP000076925">
    <property type="component" value="Unassembled WGS sequence"/>
</dbReference>
<keyword evidence="2" id="KW-1185">Reference proteome</keyword>
<evidence type="ECO:0000313" key="2">
    <source>
        <dbReference type="Proteomes" id="UP000076925"/>
    </source>
</evidence>
<reference evidence="1 2" key="1">
    <citation type="journal article" date="2013" name="Genome Biol. Evol.">
        <title>Genomes of Stigonematalean cyanobacteria (subsection V) and the evolution of oxygenic photosynthesis from prokaryotes to plastids.</title>
        <authorList>
            <person name="Dagan T."/>
            <person name="Roettger M."/>
            <person name="Stucken K."/>
            <person name="Landan G."/>
            <person name="Koch R."/>
            <person name="Major P."/>
            <person name="Gould S.B."/>
            <person name="Goremykin V.V."/>
            <person name="Rippka R."/>
            <person name="Tandeau de Marsac N."/>
            <person name="Gugger M."/>
            <person name="Lockhart P.J."/>
            <person name="Allen J.F."/>
            <person name="Brune I."/>
            <person name="Maus I."/>
            <person name="Puhler A."/>
            <person name="Martin W.F."/>
        </authorList>
    </citation>
    <scope>NUCLEOTIDE SEQUENCE [LARGE SCALE GENOMIC DNA]</scope>
    <source>
        <strain evidence="1 2">PCC 7110</strain>
    </source>
</reference>
<evidence type="ECO:0000313" key="1">
    <source>
        <dbReference type="EMBL" id="KYC41143.1"/>
    </source>
</evidence>
<dbReference type="AlphaFoldDB" id="A0A139X934"/>
<name>A0A139X934_9CYAN</name>
<dbReference type="EMBL" id="ANNX02000024">
    <property type="protein sequence ID" value="KYC41143.1"/>
    <property type="molecule type" value="Genomic_DNA"/>
</dbReference>
<dbReference type="OrthoDB" id="129742at2"/>
<comment type="caution">
    <text evidence="1">The sequence shown here is derived from an EMBL/GenBank/DDBJ whole genome shotgun (WGS) entry which is preliminary data.</text>
</comment>
<gene>
    <name evidence="1" type="ORF">WA1_22920</name>
</gene>
<organism evidence="1 2">
    <name type="scientific">Scytonema hofmannii PCC 7110</name>
    <dbReference type="NCBI Taxonomy" id="128403"/>
    <lineage>
        <taxon>Bacteria</taxon>
        <taxon>Bacillati</taxon>
        <taxon>Cyanobacteriota</taxon>
        <taxon>Cyanophyceae</taxon>
        <taxon>Nostocales</taxon>
        <taxon>Scytonemataceae</taxon>
        <taxon>Scytonema</taxon>
    </lineage>
</organism>
<accession>A0A139X934</accession>
<sequence>MHYTTRRFCSCYEALPENVQEIADRCYELLKADPSHPSLHFKKIGKKYWSIRAGLDYWANGVEVEGGISWFWIGTHAEYDRLIGEYS</sequence>
<protein>
    <submittedName>
        <fullName evidence="1">Uncharacterized protein</fullName>
    </submittedName>
</protein>